<gene>
    <name evidence="2" type="ORF">SAMN05192560_0903</name>
</gene>
<dbReference type="AlphaFoldDB" id="A0A238YWW8"/>
<feature type="chain" id="PRO_5012918327" evidence="1">
    <location>
        <begin position="18"/>
        <end position="127"/>
    </location>
</feature>
<accession>A0A238YWW8</accession>
<dbReference type="Proteomes" id="UP000198305">
    <property type="component" value="Unassembled WGS sequence"/>
</dbReference>
<proteinExistence type="predicted"/>
<sequence length="127" mass="13444">MVLVAATVLTVFSVLGSAVVTSLTPARHDLAQMPLTDPNAASVISNTLNSQGSTTIACTECGTIISINEIDDNTNDVSNAERKLLSTTYIIKVKMRNGSLQTVTQYNTPRHAVGDAVRLQSGRLVNA</sequence>
<keyword evidence="3" id="KW-1185">Reference proteome</keyword>
<evidence type="ECO:0000313" key="3">
    <source>
        <dbReference type="Proteomes" id="UP000198305"/>
    </source>
</evidence>
<feature type="signal peptide" evidence="1">
    <location>
        <begin position="1"/>
        <end position="17"/>
    </location>
</feature>
<protein>
    <submittedName>
        <fullName evidence="2">Uncharacterized protein</fullName>
    </submittedName>
</protein>
<reference evidence="3" key="1">
    <citation type="submission" date="2017-06" db="EMBL/GenBank/DDBJ databases">
        <authorList>
            <person name="Varghese N."/>
            <person name="Submissions S."/>
        </authorList>
    </citation>
    <scope>NUCLEOTIDE SEQUENCE [LARGE SCALE GENOMIC DNA]</scope>
    <source>
        <strain evidence="3">Ca-68</strain>
    </source>
</reference>
<keyword evidence="1" id="KW-0732">Signal</keyword>
<evidence type="ECO:0000313" key="2">
    <source>
        <dbReference type="EMBL" id="SNR75597.1"/>
    </source>
</evidence>
<name>A0A238YWW8_9PROT</name>
<dbReference type="EMBL" id="FZOA01000003">
    <property type="protein sequence ID" value="SNR75597.1"/>
    <property type="molecule type" value="Genomic_DNA"/>
</dbReference>
<organism evidence="2 3">
    <name type="scientific">Methylobacillus rhizosphaerae</name>
    <dbReference type="NCBI Taxonomy" id="551994"/>
    <lineage>
        <taxon>Bacteria</taxon>
        <taxon>Pseudomonadati</taxon>
        <taxon>Pseudomonadota</taxon>
        <taxon>Betaproteobacteria</taxon>
        <taxon>Nitrosomonadales</taxon>
        <taxon>Methylophilaceae</taxon>
        <taxon>Methylobacillus</taxon>
    </lineage>
</organism>
<evidence type="ECO:0000256" key="1">
    <source>
        <dbReference type="SAM" id="SignalP"/>
    </source>
</evidence>